<feature type="region of interest" description="Disordered" evidence="1">
    <location>
        <begin position="110"/>
        <end position="235"/>
    </location>
</feature>
<gene>
    <name evidence="2" type="ordered locus">CNE_1c11820</name>
</gene>
<protein>
    <submittedName>
        <fullName evidence="2">Uncharacterized protein</fullName>
    </submittedName>
</protein>
<reference evidence="2 3" key="1">
    <citation type="journal article" date="2011" name="J. Bacteriol.">
        <title>Complete genome sequence of the type strain Cupriavidus necator N-1.</title>
        <authorList>
            <person name="Poehlein A."/>
            <person name="Kusian B."/>
            <person name="Friedrich B."/>
            <person name="Daniel R."/>
            <person name="Bowien B."/>
        </authorList>
    </citation>
    <scope>NUCLEOTIDE SEQUENCE [LARGE SCALE GENOMIC DNA]</scope>
    <source>
        <strain evidence="3">ATCC 43291 / DSM 13513 / CCUG 52238 / LMG 8453 / N-1</strain>
    </source>
</reference>
<proteinExistence type="predicted"/>
<organism evidence="2 3">
    <name type="scientific">Cupriavidus necator (strain ATCC 43291 / DSM 13513 / CCUG 52238 / LMG 8453 / N-1)</name>
    <name type="common">Ralstonia eutropha</name>
    <dbReference type="NCBI Taxonomy" id="1042878"/>
    <lineage>
        <taxon>Bacteria</taxon>
        <taxon>Pseudomonadati</taxon>
        <taxon>Pseudomonadota</taxon>
        <taxon>Betaproteobacteria</taxon>
        <taxon>Burkholderiales</taxon>
        <taxon>Burkholderiaceae</taxon>
        <taxon>Cupriavidus</taxon>
    </lineage>
</organism>
<dbReference type="GeneID" id="34309226"/>
<dbReference type="Proteomes" id="UP000006798">
    <property type="component" value="Chromosome 1"/>
</dbReference>
<accession>G0ER19</accession>
<dbReference type="AlphaFoldDB" id="G0ER19"/>
<sequence>MPAFRINDAELDALMGEGADLFQLYVGALRPRMDFKTGVVGRRVRISYQALKEWTERAARSGVRFLAHDKSKLQRMLARLQHLGLLRKMGGPYDLVFACPLADTDNCAQKQADTKSIHPEKPTKPRRSKASRDLPTASENAEAATHQESGNTLKPPPPTPSGLRPEEDGSIDPPAPAAQEAGNPKIDETPINARSQQPSEERLERPTRGGGRPAAERLDEGAKPSVTWEPHLAWPTGITPHQRAYIARRLVEVPESLRQRVLDEWHGATQAGAAKKPWPYFNGLLRNVKERGDAWTSIHAEGVAEAREQERRRLANLAAVEAAHAERLQGEAVSPGGLLQWKRELDATRERRRQA</sequence>
<dbReference type="RefSeq" id="WP_013956190.1">
    <property type="nucleotide sequence ID" value="NC_015726.1"/>
</dbReference>
<evidence type="ECO:0000313" key="2">
    <source>
        <dbReference type="EMBL" id="AEI76537.1"/>
    </source>
</evidence>
<evidence type="ECO:0000313" key="3">
    <source>
        <dbReference type="Proteomes" id="UP000006798"/>
    </source>
</evidence>
<evidence type="ECO:0000256" key="1">
    <source>
        <dbReference type="SAM" id="MobiDB-lite"/>
    </source>
</evidence>
<name>G0ER19_CUPNN</name>
<dbReference type="EMBL" id="CP002877">
    <property type="protein sequence ID" value="AEI76537.1"/>
    <property type="molecule type" value="Genomic_DNA"/>
</dbReference>
<dbReference type="HOGENOM" id="CLU_777826_0_0_4"/>
<dbReference type="KEGG" id="cnc:CNE_1c11820"/>
<feature type="compositionally biased region" description="Basic and acidic residues" evidence="1">
    <location>
        <begin position="112"/>
        <end position="123"/>
    </location>
</feature>